<proteinExistence type="predicted"/>
<comment type="caution">
    <text evidence="1">The sequence shown here is derived from an EMBL/GenBank/DDBJ whole genome shotgun (WGS) entry which is preliminary data.</text>
</comment>
<reference evidence="1" key="1">
    <citation type="journal article" date="2021" name="PeerJ">
        <title>Extensive microbial diversity within the chicken gut microbiome revealed by metagenomics and culture.</title>
        <authorList>
            <person name="Gilroy R."/>
            <person name="Ravi A."/>
            <person name="Getino M."/>
            <person name="Pursley I."/>
            <person name="Horton D.L."/>
            <person name="Alikhan N.F."/>
            <person name="Baker D."/>
            <person name="Gharbi K."/>
            <person name="Hall N."/>
            <person name="Watson M."/>
            <person name="Adriaenssens E.M."/>
            <person name="Foster-Nyarko E."/>
            <person name="Jarju S."/>
            <person name="Secka A."/>
            <person name="Antonio M."/>
            <person name="Oren A."/>
            <person name="Chaudhuri R.R."/>
            <person name="La Ragione R."/>
            <person name="Hildebrand F."/>
            <person name="Pallen M.J."/>
        </authorList>
    </citation>
    <scope>NUCLEOTIDE SEQUENCE</scope>
    <source>
        <strain evidence="1">CHK171-7178</strain>
    </source>
</reference>
<accession>A0A921G2L6</accession>
<evidence type="ECO:0000313" key="2">
    <source>
        <dbReference type="Proteomes" id="UP000698173"/>
    </source>
</evidence>
<evidence type="ECO:0000313" key="1">
    <source>
        <dbReference type="EMBL" id="HJF33849.1"/>
    </source>
</evidence>
<gene>
    <name evidence="1" type="ORF">K8V56_18945</name>
</gene>
<dbReference type="Proteomes" id="UP000698173">
    <property type="component" value="Unassembled WGS sequence"/>
</dbReference>
<reference evidence="1" key="2">
    <citation type="submission" date="2021-09" db="EMBL/GenBank/DDBJ databases">
        <authorList>
            <person name="Gilroy R."/>
        </authorList>
    </citation>
    <scope>NUCLEOTIDE SEQUENCE</scope>
    <source>
        <strain evidence="1">CHK171-7178</strain>
    </source>
</reference>
<sequence>MDKKEQQLFAYYYQKFSERDFDEKDLYSFLMLVREDAEGIESIKELGNFIANREKSKGYVSDYLEDCKQVINNLGTVSKGKKIEDIFSFKEIRNGFNALFIKNSFEKLSSDIINDFILCIISLLQGVKLVSGNLNKEVGYLSFAVSSKEVFLMGNMKALNKGRYIPVTFQVLSVKNSYEAVTPQDKNDTPYLFNDELIEVVNINGEIVITFPE</sequence>
<dbReference type="EMBL" id="DYWT01000283">
    <property type="protein sequence ID" value="HJF33849.1"/>
    <property type="molecule type" value="Genomic_DNA"/>
</dbReference>
<name>A0A921G2L6_SPOPS</name>
<organism evidence="1 2">
    <name type="scientific">Sporosarcina psychrophila</name>
    <name type="common">Bacillus psychrophilus</name>
    <dbReference type="NCBI Taxonomy" id="1476"/>
    <lineage>
        <taxon>Bacteria</taxon>
        <taxon>Bacillati</taxon>
        <taxon>Bacillota</taxon>
        <taxon>Bacilli</taxon>
        <taxon>Bacillales</taxon>
        <taxon>Caryophanaceae</taxon>
        <taxon>Sporosarcina</taxon>
    </lineage>
</organism>
<protein>
    <submittedName>
        <fullName evidence="1">Uncharacterized protein</fullName>
    </submittedName>
</protein>
<dbReference type="AlphaFoldDB" id="A0A921G2L6"/>